<comment type="caution">
    <text evidence="1">The sequence shown here is derived from an EMBL/GenBank/DDBJ whole genome shotgun (WGS) entry which is preliminary data.</text>
</comment>
<proteinExistence type="predicted"/>
<dbReference type="EMBL" id="LGGI01000004">
    <property type="protein sequence ID" value="KUK67539.1"/>
    <property type="molecule type" value="Genomic_DNA"/>
</dbReference>
<protein>
    <submittedName>
        <fullName evidence="1">Uncharacterized protein</fullName>
    </submittedName>
</protein>
<sequence>MEFLYARDKRVQEMMPDMHQRVVQASREILKVDHYDYMKDHNFRVYVCPVRVKEGDKFDHPILLTCCSWDNFTQMLYWPMDMIPLTNDERRQVWEDFVKDDELYYNRVRTSSVGGN</sequence>
<dbReference type="AlphaFoldDB" id="A0A117LU67"/>
<reference evidence="2" key="1">
    <citation type="journal article" date="2015" name="MBio">
        <title>Genome-Resolved Metagenomic Analysis Reveals Roles for Candidate Phyla and Other Microbial Community Members in Biogeochemical Transformations in Oil Reservoirs.</title>
        <authorList>
            <person name="Hu P."/>
            <person name="Tom L."/>
            <person name="Singh A."/>
            <person name="Thomas B.C."/>
            <person name="Baker B.J."/>
            <person name="Piceno Y.M."/>
            <person name="Andersen G.L."/>
            <person name="Banfield J.F."/>
        </authorList>
    </citation>
    <scope>NUCLEOTIDE SEQUENCE [LARGE SCALE GENOMIC DNA]</scope>
</reference>
<gene>
    <name evidence="1" type="ORF">XD87_0061</name>
</gene>
<evidence type="ECO:0000313" key="1">
    <source>
        <dbReference type="EMBL" id="KUK67539.1"/>
    </source>
</evidence>
<name>A0A117LU67_9BACT</name>
<accession>A0A117LU67</accession>
<organism evidence="1 2">
    <name type="scientific">candidate division WS6 bacterium 36_33</name>
    <dbReference type="NCBI Taxonomy" id="1641388"/>
    <lineage>
        <taxon>Bacteria</taxon>
        <taxon>Candidatus Dojkabacteria</taxon>
    </lineage>
</organism>
<evidence type="ECO:0000313" key="2">
    <source>
        <dbReference type="Proteomes" id="UP000053469"/>
    </source>
</evidence>
<dbReference type="Proteomes" id="UP000053469">
    <property type="component" value="Unassembled WGS sequence"/>
</dbReference>